<keyword evidence="6" id="KW-0349">Heme</keyword>
<accession>A0A0G2E2N3</accession>
<evidence type="ECO:0000313" key="16">
    <source>
        <dbReference type="EMBL" id="KKY16621.1"/>
    </source>
</evidence>
<dbReference type="Gene3D" id="1.10.420.10">
    <property type="entry name" value="Peroxidase, domain 2"/>
    <property type="match status" value="1"/>
</dbReference>
<dbReference type="Gene3D" id="1.10.520.10">
    <property type="match status" value="1"/>
</dbReference>
<reference evidence="16 17" key="2">
    <citation type="submission" date="2015-05" db="EMBL/GenBank/DDBJ databases">
        <title>Distinctive expansion of gene families associated with plant cell wall degradation and secondary metabolism in the genomes of grapevine trunk pathogens.</title>
        <authorList>
            <person name="Lawrence D.P."/>
            <person name="Travadon R."/>
            <person name="Rolshausen P.E."/>
            <person name="Baumgartner K."/>
        </authorList>
    </citation>
    <scope>NUCLEOTIDE SEQUENCE [LARGE SCALE GENOMIC DNA]</scope>
    <source>
        <strain evidence="16">DS831</strain>
    </source>
</reference>
<comment type="function">
    <text evidence="1">Destroys radicals which are normally produced within the cells and which are toxic to biological systems.</text>
</comment>
<evidence type="ECO:0000256" key="2">
    <source>
        <dbReference type="ARBA" id="ARBA00004305"/>
    </source>
</evidence>
<evidence type="ECO:0000256" key="10">
    <source>
        <dbReference type="ARBA" id="ARBA00023004"/>
    </source>
</evidence>
<keyword evidence="11" id="KW-0496">Mitochondrion</keyword>
<dbReference type="FunFam" id="1.10.420.10:FF:000009">
    <property type="entry name" value="Ascorbate peroxidase"/>
    <property type="match status" value="1"/>
</dbReference>
<evidence type="ECO:0000313" key="17">
    <source>
        <dbReference type="Proteomes" id="UP000034182"/>
    </source>
</evidence>
<name>A0A0G2E2N3_9PEZI</name>
<dbReference type="PRINTS" id="PR00458">
    <property type="entry name" value="PEROXIDASE"/>
</dbReference>
<dbReference type="GO" id="GO:0046872">
    <property type="term" value="F:metal ion binding"/>
    <property type="evidence" value="ECO:0007669"/>
    <property type="project" value="UniProtKB-UniRule"/>
</dbReference>
<dbReference type="Pfam" id="PF00141">
    <property type="entry name" value="peroxidase"/>
    <property type="match status" value="1"/>
</dbReference>
<evidence type="ECO:0000256" key="5">
    <source>
        <dbReference type="ARBA" id="ARBA00022559"/>
    </source>
</evidence>
<evidence type="ECO:0000256" key="9">
    <source>
        <dbReference type="ARBA" id="ARBA00023002"/>
    </source>
</evidence>
<keyword evidence="10" id="KW-0408">Iron</keyword>
<dbReference type="InterPro" id="IPR019793">
    <property type="entry name" value="Peroxidases_heam-ligand_BS"/>
</dbReference>
<keyword evidence="7" id="KW-0479">Metal-binding</keyword>
<evidence type="ECO:0000256" key="3">
    <source>
        <dbReference type="ARBA" id="ARBA00004569"/>
    </source>
</evidence>
<evidence type="ECO:0000256" key="8">
    <source>
        <dbReference type="ARBA" id="ARBA00022946"/>
    </source>
</evidence>
<dbReference type="PANTHER" id="PTHR31356:SF58">
    <property type="entry name" value="CYTOCHROME C PEROXIDASE, MITOCHONDRIAL"/>
    <property type="match status" value="1"/>
</dbReference>
<evidence type="ECO:0000256" key="12">
    <source>
        <dbReference type="ARBA" id="ARBA00038574"/>
    </source>
</evidence>
<dbReference type="EC" id="1.11.1.-" evidence="14"/>
<keyword evidence="9 14" id="KW-0560">Oxidoreductase</keyword>
<feature type="domain" description="Plant heme peroxidase family profile" evidence="15">
    <location>
        <begin position="122"/>
        <end position="367"/>
    </location>
</feature>
<keyword evidence="8" id="KW-0809">Transit peptide</keyword>
<dbReference type="GO" id="GO:0042744">
    <property type="term" value="P:hydrogen peroxide catabolic process"/>
    <property type="evidence" value="ECO:0007669"/>
    <property type="project" value="TreeGrafter"/>
</dbReference>
<dbReference type="GO" id="GO:0020037">
    <property type="term" value="F:heme binding"/>
    <property type="evidence" value="ECO:0007669"/>
    <property type="project" value="UniProtKB-UniRule"/>
</dbReference>
<dbReference type="InterPro" id="IPR002207">
    <property type="entry name" value="Peroxidase_I"/>
</dbReference>
<dbReference type="PROSITE" id="PS00436">
    <property type="entry name" value="PEROXIDASE_2"/>
    <property type="match status" value="1"/>
</dbReference>
<dbReference type="InterPro" id="IPR019794">
    <property type="entry name" value="Peroxidases_AS"/>
</dbReference>
<evidence type="ECO:0000256" key="4">
    <source>
        <dbReference type="ARBA" id="ARBA00005997"/>
    </source>
</evidence>
<evidence type="ECO:0000259" key="15">
    <source>
        <dbReference type="PROSITE" id="PS50873"/>
    </source>
</evidence>
<dbReference type="GO" id="GO:0004130">
    <property type="term" value="F:cytochrome-c peroxidase activity"/>
    <property type="evidence" value="ECO:0007669"/>
    <property type="project" value="UniProtKB-EC"/>
</dbReference>
<dbReference type="PRINTS" id="PR00459">
    <property type="entry name" value="ASPEROXIDASE"/>
</dbReference>
<gene>
    <name evidence="16" type="ORF">UCDDS831_g06869</name>
</gene>
<evidence type="ECO:0000256" key="14">
    <source>
        <dbReference type="RuleBase" id="RU363051"/>
    </source>
</evidence>
<evidence type="ECO:0000256" key="11">
    <source>
        <dbReference type="ARBA" id="ARBA00023128"/>
    </source>
</evidence>
<protein>
    <recommendedName>
        <fullName evidence="14">Peroxidase</fullName>
        <ecNumber evidence="14">1.11.1.-</ecNumber>
    </recommendedName>
</protein>
<dbReference type="PANTHER" id="PTHR31356">
    <property type="entry name" value="THYLAKOID LUMENAL 29 KDA PROTEIN, CHLOROPLASTIC-RELATED"/>
    <property type="match status" value="1"/>
</dbReference>
<reference evidence="16 17" key="1">
    <citation type="submission" date="2015-03" db="EMBL/GenBank/DDBJ databases">
        <authorList>
            <person name="Morales-Cruz A."/>
            <person name="Amrine K.C."/>
            <person name="Cantu D."/>
        </authorList>
    </citation>
    <scope>NUCLEOTIDE SEQUENCE [LARGE SCALE GENOMIC DNA]</scope>
    <source>
        <strain evidence="16">DS831</strain>
    </source>
</reference>
<dbReference type="GO" id="GO:0034599">
    <property type="term" value="P:cellular response to oxidative stress"/>
    <property type="evidence" value="ECO:0007669"/>
    <property type="project" value="InterPro"/>
</dbReference>
<evidence type="ECO:0000256" key="1">
    <source>
        <dbReference type="ARBA" id="ARBA00003917"/>
    </source>
</evidence>
<dbReference type="EMBL" id="LAQI01000166">
    <property type="protein sequence ID" value="KKY16621.1"/>
    <property type="molecule type" value="Genomic_DNA"/>
</dbReference>
<comment type="catalytic activity">
    <reaction evidence="13">
        <text>2 Fe(II)-[cytochrome c] + H2O2 + 2 H(+) = 2 Fe(III)-[cytochrome c] + 2 H2O</text>
        <dbReference type="Rhea" id="RHEA:16581"/>
        <dbReference type="Rhea" id="RHEA-COMP:10350"/>
        <dbReference type="Rhea" id="RHEA-COMP:14399"/>
        <dbReference type="ChEBI" id="CHEBI:15377"/>
        <dbReference type="ChEBI" id="CHEBI:15378"/>
        <dbReference type="ChEBI" id="CHEBI:16240"/>
        <dbReference type="ChEBI" id="CHEBI:29033"/>
        <dbReference type="ChEBI" id="CHEBI:29034"/>
        <dbReference type="EC" id="1.11.1.5"/>
    </reaction>
</comment>
<dbReference type="PROSITE" id="PS50873">
    <property type="entry name" value="PEROXIDASE_4"/>
    <property type="match status" value="1"/>
</dbReference>
<dbReference type="GO" id="GO:0000302">
    <property type="term" value="P:response to reactive oxygen species"/>
    <property type="evidence" value="ECO:0007669"/>
    <property type="project" value="TreeGrafter"/>
</dbReference>
<dbReference type="AlphaFoldDB" id="A0A0G2E2N3"/>
<dbReference type="InterPro" id="IPR044831">
    <property type="entry name" value="Ccp1-like"/>
</dbReference>
<dbReference type="InterPro" id="IPR002016">
    <property type="entry name" value="Haem_peroxidase"/>
</dbReference>
<comment type="subcellular location">
    <subcellularLocation>
        <location evidence="3">Mitochondrion intermembrane space</location>
    </subcellularLocation>
    <subcellularLocation>
        <location evidence="2">Mitochondrion matrix</location>
    </subcellularLocation>
</comment>
<dbReference type="GO" id="GO:0005758">
    <property type="term" value="C:mitochondrial intermembrane space"/>
    <property type="evidence" value="ECO:0007669"/>
    <property type="project" value="UniProtKB-SubCell"/>
</dbReference>
<evidence type="ECO:0000256" key="7">
    <source>
        <dbReference type="ARBA" id="ARBA00022723"/>
    </source>
</evidence>
<comment type="subunit">
    <text evidence="12">Forms a one-to-one complex with cytochrome c.</text>
</comment>
<organism evidence="16 17">
    <name type="scientific">Diplodia seriata</name>
    <dbReference type="NCBI Taxonomy" id="420778"/>
    <lineage>
        <taxon>Eukaryota</taxon>
        <taxon>Fungi</taxon>
        <taxon>Dikarya</taxon>
        <taxon>Ascomycota</taxon>
        <taxon>Pezizomycotina</taxon>
        <taxon>Dothideomycetes</taxon>
        <taxon>Dothideomycetes incertae sedis</taxon>
        <taxon>Botryosphaeriales</taxon>
        <taxon>Botryosphaeriaceae</taxon>
        <taxon>Diplodia</taxon>
    </lineage>
</organism>
<comment type="similarity">
    <text evidence="4">Belongs to the peroxidase family. Cytochrome c peroxidase subfamily.</text>
</comment>
<comment type="caution">
    <text evidence="16">The sequence shown here is derived from an EMBL/GenBank/DDBJ whole genome shotgun (WGS) entry which is preliminary data.</text>
</comment>
<keyword evidence="5 14" id="KW-0575">Peroxidase</keyword>
<dbReference type="InterPro" id="IPR010255">
    <property type="entry name" value="Haem_peroxidase_sf"/>
</dbReference>
<dbReference type="CDD" id="cd00691">
    <property type="entry name" value="ascorbate_peroxidase"/>
    <property type="match status" value="1"/>
</dbReference>
<dbReference type="PROSITE" id="PS00435">
    <property type="entry name" value="PEROXIDASE_1"/>
    <property type="match status" value="1"/>
</dbReference>
<dbReference type="FunFam" id="1.10.520.10:FF:000005">
    <property type="entry name" value="Cytochrome c peroxidase"/>
    <property type="match status" value="1"/>
</dbReference>
<dbReference type="GO" id="GO:0005759">
    <property type="term" value="C:mitochondrial matrix"/>
    <property type="evidence" value="ECO:0007669"/>
    <property type="project" value="UniProtKB-SubCell"/>
</dbReference>
<proteinExistence type="inferred from homology"/>
<evidence type="ECO:0000256" key="6">
    <source>
        <dbReference type="ARBA" id="ARBA00022617"/>
    </source>
</evidence>
<dbReference type="Proteomes" id="UP000034182">
    <property type="component" value="Unassembled WGS sequence"/>
</dbReference>
<sequence>MASAARSVFAHNALLRSAPASVRSTAAARSSRFAVPALAARQQQSRRGYSSEAGGKSSGPHPAVWVGALAVLGGAGYYAYGLSQGGAQTESKKGPFAPKFEDYQKVYDVIAKTLEEKDDYDDGSYGPVLLRLAWHASGTYDKETGTGGSNGATMRFDPEADHGANAGLKAARDFLEPIKQQFPWISYSDLWTLAGVCAIQEMQGPKVAWRPGRADRDVSFCTPDGRLPDASKEQNHLRAIFGRMGWDDREIVALSGAHALGRCHADRSGFDGPWTFSPTTLTNDYYRLLLEERWQWRRWNGPKQLEDAGTKSLMMLPTDYALIKDKKFRPFVERYAKDQDAFFKDFSDAVMRLFELGVPFSTGEEARFTFKSSFD</sequence>
<dbReference type="SUPFAM" id="SSF48113">
    <property type="entry name" value="Heme-dependent peroxidases"/>
    <property type="match status" value="1"/>
</dbReference>
<evidence type="ECO:0000256" key="13">
    <source>
        <dbReference type="ARBA" id="ARBA00049265"/>
    </source>
</evidence>